<evidence type="ECO:0000256" key="1">
    <source>
        <dbReference type="SAM" id="Phobius"/>
    </source>
</evidence>
<keyword evidence="1" id="KW-1133">Transmembrane helix</keyword>
<dbReference type="RefSeq" id="WP_096356961.1">
    <property type="nucleotide sequence ID" value="NZ_AP014946.1"/>
</dbReference>
<feature type="transmembrane region" description="Helical" evidence="1">
    <location>
        <begin position="176"/>
        <end position="199"/>
    </location>
</feature>
<keyword evidence="3" id="KW-1185">Reference proteome</keyword>
<proteinExistence type="predicted"/>
<reference evidence="2 3" key="1">
    <citation type="submission" date="2015-08" db="EMBL/GenBank/DDBJ databases">
        <title>Investigation of the bacterial diversity of lava forest soil.</title>
        <authorList>
            <person name="Lee J.S."/>
        </authorList>
    </citation>
    <scope>NUCLEOTIDE SEQUENCE [LARGE SCALE GENOMIC DNA]</scope>
    <source>
        <strain evidence="2 3">GJW-30</strain>
    </source>
</reference>
<evidence type="ECO:0000313" key="2">
    <source>
        <dbReference type="EMBL" id="BAT60605.1"/>
    </source>
</evidence>
<protein>
    <submittedName>
        <fullName evidence="2">Uncharacterized protein</fullName>
    </submittedName>
</protein>
<sequence length="204" mass="22705">MSDEGKNVTEETERIVAKQMELELEVKRIEKAASDFVANPELKLDPEQAIQKLQAIGSDLAKLKDGMQANMEASKKVFERADARRKELMDLEKDTSDARIKMCNLLLVAHAACIAAVTTLIKEASALQVLKGLGWVTWFFVFGLMFAGTSYLYICNDREARLFSVIALKSPPAGHIALISRSMWASFMCLTTPVAILAYKLQNM</sequence>
<organism evidence="2 3">
    <name type="scientific">Variibacter gotjawalensis</name>
    <dbReference type="NCBI Taxonomy" id="1333996"/>
    <lineage>
        <taxon>Bacteria</taxon>
        <taxon>Pseudomonadati</taxon>
        <taxon>Pseudomonadota</taxon>
        <taxon>Alphaproteobacteria</taxon>
        <taxon>Hyphomicrobiales</taxon>
        <taxon>Nitrobacteraceae</taxon>
        <taxon>Variibacter</taxon>
    </lineage>
</organism>
<keyword evidence="1" id="KW-0472">Membrane</keyword>
<dbReference type="KEGG" id="vgo:GJW-30_1_03153"/>
<keyword evidence="1" id="KW-0812">Transmembrane</keyword>
<dbReference type="EMBL" id="AP014946">
    <property type="protein sequence ID" value="BAT60605.1"/>
    <property type="molecule type" value="Genomic_DNA"/>
</dbReference>
<name>A0A0S3PXF9_9BRAD</name>
<gene>
    <name evidence="2" type="ORF">GJW-30_1_03153</name>
</gene>
<evidence type="ECO:0000313" key="3">
    <source>
        <dbReference type="Proteomes" id="UP000236884"/>
    </source>
</evidence>
<accession>A0A0S3PXF9</accession>
<dbReference type="AlphaFoldDB" id="A0A0S3PXF9"/>
<feature type="transmembrane region" description="Helical" evidence="1">
    <location>
        <begin position="102"/>
        <end position="121"/>
    </location>
</feature>
<feature type="transmembrane region" description="Helical" evidence="1">
    <location>
        <begin position="133"/>
        <end position="155"/>
    </location>
</feature>
<dbReference type="Proteomes" id="UP000236884">
    <property type="component" value="Chromosome"/>
</dbReference>